<gene>
    <name evidence="11" type="primary">LOC107666529</name>
</gene>
<evidence type="ECO:0000256" key="2">
    <source>
        <dbReference type="ARBA" id="ARBA00005733"/>
    </source>
</evidence>
<dbReference type="KEGG" id="sanh:107666529"/>
<evidence type="ECO:0000259" key="10">
    <source>
        <dbReference type="PROSITE" id="PS50071"/>
    </source>
</evidence>
<dbReference type="GO" id="GO:0000981">
    <property type="term" value="F:DNA-binding transcription factor activity, RNA polymerase II-specific"/>
    <property type="evidence" value="ECO:0007669"/>
    <property type="project" value="TreeGrafter"/>
</dbReference>
<proteinExistence type="inferred from homology"/>
<feature type="domain" description="Homeobox" evidence="10">
    <location>
        <begin position="22"/>
        <end position="82"/>
    </location>
</feature>
<dbReference type="InterPro" id="IPR009057">
    <property type="entry name" value="Homeodomain-like_sf"/>
</dbReference>
<feature type="compositionally biased region" description="Low complexity" evidence="9">
    <location>
        <begin position="108"/>
        <end position="117"/>
    </location>
</feature>
<keyword evidence="5 7" id="KW-0371">Homeobox</keyword>
<feature type="region of interest" description="Disordered" evidence="9">
    <location>
        <begin position="1"/>
        <end position="29"/>
    </location>
</feature>
<evidence type="ECO:0000256" key="7">
    <source>
        <dbReference type="PROSITE-ProRule" id="PRU00108"/>
    </source>
</evidence>
<evidence type="ECO:0000256" key="3">
    <source>
        <dbReference type="ARBA" id="ARBA00022473"/>
    </source>
</evidence>
<accession>A0A671RRC0</accession>
<dbReference type="InterPro" id="IPR001356">
    <property type="entry name" value="HD"/>
</dbReference>
<dbReference type="CDD" id="cd00086">
    <property type="entry name" value="homeodomain"/>
    <property type="match status" value="1"/>
</dbReference>
<dbReference type="PANTHER" id="PTHR46123:SF4">
    <property type="entry name" value="MIX-TYPE HOMEOBOX GENE 1-RELATED"/>
    <property type="match status" value="1"/>
</dbReference>
<dbReference type="FunFam" id="1.10.10.60:FF:000312">
    <property type="entry name" value="Mix-type homeobox gene 1"/>
    <property type="match status" value="1"/>
</dbReference>
<name>A0A671RRC0_9TELE</name>
<dbReference type="GeneID" id="107666529"/>
<evidence type="ECO:0000256" key="4">
    <source>
        <dbReference type="ARBA" id="ARBA00023125"/>
    </source>
</evidence>
<evidence type="ECO:0000313" key="12">
    <source>
        <dbReference type="Proteomes" id="UP000472260"/>
    </source>
</evidence>
<comment type="subcellular location">
    <subcellularLocation>
        <location evidence="1 7 8">Nucleus</location>
    </subcellularLocation>
</comment>
<evidence type="ECO:0000256" key="9">
    <source>
        <dbReference type="SAM" id="MobiDB-lite"/>
    </source>
</evidence>
<protein>
    <submittedName>
        <fullName evidence="11">Homeobox protein OTX1 B-like</fullName>
    </submittedName>
</protein>
<dbReference type="SMART" id="SM00389">
    <property type="entry name" value="HOX"/>
    <property type="match status" value="1"/>
</dbReference>
<keyword evidence="4 7" id="KW-0238">DNA-binding</keyword>
<keyword evidence="12" id="KW-1185">Reference proteome</keyword>
<keyword evidence="3" id="KW-0217">Developmental protein</keyword>
<comment type="similarity">
    <text evidence="2">Belongs to the paired homeobox family.</text>
</comment>
<dbReference type="Ensembl" id="ENSSANT00000091431.1">
    <property type="protein sequence ID" value="ENSSANP00000086025.1"/>
    <property type="gene ID" value="ENSSANG00000042668.1"/>
</dbReference>
<dbReference type="OrthoDB" id="6159439at2759"/>
<dbReference type="RefSeq" id="XP_016313400.1">
    <property type="nucleotide sequence ID" value="XM_016457914.1"/>
</dbReference>
<evidence type="ECO:0000256" key="5">
    <source>
        <dbReference type="ARBA" id="ARBA00023155"/>
    </source>
</evidence>
<organism evidence="11 12">
    <name type="scientific">Sinocyclocheilus anshuiensis</name>
    <dbReference type="NCBI Taxonomy" id="1608454"/>
    <lineage>
        <taxon>Eukaryota</taxon>
        <taxon>Metazoa</taxon>
        <taxon>Chordata</taxon>
        <taxon>Craniata</taxon>
        <taxon>Vertebrata</taxon>
        <taxon>Euteleostomi</taxon>
        <taxon>Actinopterygii</taxon>
        <taxon>Neopterygii</taxon>
        <taxon>Teleostei</taxon>
        <taxon>Ostariophysi</taxon>
        <taxon>Cypriniformes</taxon>
        <taxon>Cyprinidae</taxon>
        <taxon>Cyprininae</taxon>
        <taxon>Sinocyclocheilus</taxon>
    </lineage>
</organism>
<feature type="compositionally biased region" description="Polar residues" evidence="9">
    <location>
        <begin position="91"/>
        <end position="107"/>
    </location>
</feature>
<dbReference type="InterPro" id="IPR051306">
    <property type="entry name" value="Homeobox_regulator"/>
</dbReference>
<dbReference type="GO" id="GO:0000977">
    <property type="term" value="F:RNA polymerase II transcription regulatory region sequence-specific DNA binding"/>
    <property type="evidence" value="ECO:0007669"/>
    <property type="project" value="TreeGrafter"/>
</dbReference>
<evidence type="ECO:0000256" key="6">
    <source>
        <dbReference type="ARBA" id="ARBA00023242"/>
    </source>
</evidence>
<dbReference type="SUPFAM" id="SSF46689">
    <property type="entry name" value="Homeodomain-like"/>
    <property type="match status" value="1"/>
</dbReference>
<dbReference type="AlphaFoldDB" id="A0A671RRC0"/>
<keyword evidence="6 7" id="KW-0539">Nucleus</keyword>
<dbReference type="Gene3D" id="1.10.10.60">
    <property type="entry name" value="Homeodomain-like"/>
    <property type="match status" value="1"/>
</dbReference>
<evidence type="ECO:0000256" key="1">
    <source>
        <dbReference type="ARBA" id="ARBA00004123"/>
    </source>
</evidence>
<evidence type="ECO:0000313" key="11">
    <source>
        <dbReference type="Ensembl" id="ENSSANP00000086025.1"/>
    </source>
</evidence>
<dbReference type="Proteomes" id="UP000472260">
    <property type="component" value="Unassembled WGS sequence"/>
</dbReference>
<sequence>MWEDNSTDAFVKTSGSGTVARSASRRKRTSFSKEHVELLRATFETDPYPGISLRENLSQTTGLPESRIQVWFQNRRARTLKCKGGKKPLWQSESPFSAMQNSPVQLHSSNSNNSESGAGTGPLGTPPPAYPNHIKEEMERDGLYGCDTPSSMSIGDDSSYCTPSYGHQHQARAMNAHCSPPLLCPEHQMPPNWAARYDRRSPMSSMWSPYHLDAYGCNPNSLQGFFYSPSEKHNSLQPLTPVTPDSGCWEGGLEGTPPASSSFCVDNPEVQRMESQQESRIHHGPLPELPALSLQEILGELQGDWWQGEGLNGLSSEDNHVYG</sequence>
<evidence type="ECO:0000256" key="8">
    <source>
        <dbReference type="RuleBase" id="RU000682"/>
    </source>
</evidence>
<feature type="region of interest" description="Disordered" evidence="9">
    <location>
        <begin position="83"/>
        <end position="130"/>
    </location>
</feature>
<dbReference type="GO" id="GO:0005634">
    <property type="term" value="C:nucleus"/>
    <property type="evidence" value="ECO:0007669"/>
    <property type="project" value="UniProtKB-SubCell"/>
</dbReference>
<dbReference type="PROSITE" id="PS50071">
    <property type="entry name" value="HOMEOBOX_2"/>
    <property type="match status" value="1"/>
</dbReference>
<feature type="DNA-binding region" description="Homeobox" evidence="7">
    <location>
        <begin position="24"/>
        <end position="83"/>
    </location>
</feature>
<dbReference type="PANTHER" id="PTHR46123">
    <property type="entry name" value="MIX-TYPE HOMEOBOX GENE 1-RELATED"/>
    <property type="match status" value="1"/>
</dbReference>
<reference evidence="11" key="2">
    <citation type="submission" date="2025-09" db="UniProtKB">
        <authorList>
            <consortium name="Ensembl"/>
        </authorList>
    </citation>
    <scope>IDENTIFICATION</scope>
</reference>
<dbReference type="Pfam" id="PF00046">
    <property type="entry name" value="Homeodomain"/>
    <property type="match status" value="1"/>
</dbReference>
<reference evidence="11" key="1">
    <citation type="submission" date="2025-08" db="UniProtKB">
        <authorList>
            <consortium name="Ensembl"/>
        </authorList>
    </citation>
    <scope>IDENTIFICATION</scope>
</reference>